<dbReference type="PANTHER" id="PTHR11972">
    <property type="entry name" value="NADPH OXIDASE"/>
    <property type="match status" value="1"/>
</dbReference>
<keyword evidence="6" id="KW-0406">Ion transport</keyword>
<dbReference type="Gene3D" id="3.40.50.80">
    <property type="entry name" value="Nucleotide-binding domain of ferredoxin-NADP reductase (FNR) module"/>
    <property type="match status" value="1"/>
</dbReference>
<evidence type="ECO:0000256" key="2">
    <source>
        <dbReference type="ARBA" id="ARBA00022692"/>
    </source>
</evidence>
<evidence type="ECO:0000256" key="5">
    <source>
        <dbReference type="ARBA" id="ARBA00023002"/>
    </source>
</evidence>
<evidence type="ECO:0000256" key="1">
    <source>
        <dbReference type="ARBA" id="ARBA00004141"/>
    </source>
</evidence>
<keyword evidence="2 9" id="KW-0812">Transmembrane</keyword>
<name>A0AAV9G6D1_9PEZI</name>
<evidence type="ECO:0000313" key="11">
    <source>
        <dbReference type="EMBL" id="KAK4443071.1"/>
    </source>
</evidence>
<proteinExistence type="predicted"/>
<dbReference type="InterPro" id="IPR013112">
    <property type="entry name" value="FAD-bd_8"/>
</dbReference>
<sequence>MATSPLHYSFRPVVSDRHTAARAYFLCVIAMILLESMVRLPEYLPAFTKRRTQANHSRPRIYLHKLLTLPSPLPFLTHHTVASLLRCLVFTALNILWGWNRIRYSTDYQLYGWLTIANAGLALLLPTRNNLFSIIARIPPPILLNYHRWAGIATVAHVSLHFGLTAAQYIQTSQFATVVENARIRIGILAWAALALIFLTSLRIIRRRAFELFYYTHFAFLVFAAGAFYHASHALEFMLPGLALWFVDRAVRIYYCFFRDVSVAEVTHGPGGMTKLKVEGIKTTCAAQMVWVQIPVVSRVNWHPFTVASTPGDVTGTVAIRGLGGYTRRVAERLERPGQGGGGLAPGSGPVMIRIDGPYGVEPIPWARYPVVALVAGGIGITPAISIASWVVKEAARGALAGGRGRHVHLLWSVADIAHAGWFADELKSLAALASAPSSRVSLQISIHVTGRVTGMVQEEQEMDLEGAKYEGPGEVHRGRPNVAAWLQQVKLAEPGCDVALYLRRPACDCSLGGLVGRNIGVPESAQKQSLVTGGKGTANLAPEEGASQSGQPSGVENVKMSSRQPVKHAVDSGAIASWNPTRHTGTFSGSSWWSNMLR</sequence>
<feature type="domain" description="FAD-binding FR-type" evidence="10">
    <location>
        <begin position="197"/>
        <end position="365"/>
    </location>
</feature>
<organism evidence="11 12">
    <name type="scientific">Podospora aff. communis PSN243</name>
    <dbReference type="NCBI Taxonomy" id="3040156"/>
    <lineage>
        <taxon>Eukaryota</taxon>
        <taxon>Fungi</taxon>
        <taxon>Dikarya</taxon>
        <taxon>Ascomycota</taxon>
        <taxon>Pezizomycotina</taxon>
        <taxon>Sordariomycetes</taxon>
        <taxon>Sordariomycetidae</taxon>
        <taxon>Sordariales</taxon>
        <taxon>Podosporaceae</taxon>
        <taxon>Podospora</taxon>
    </lineage>
</organism>
<gene>
    <name evidence="11" type="ORF">QBC34DRAFT_499250</name>
</gene>
<keyword evidence="6" id="KW-0813">Transport</keyword>
<keyword evidence="3" id="KW-0249">Electron transport</keyword>
<evidence type="ECO:0000256" key="8">
    <source>
        <dbReference type="SAM" id="MobiDB-lite"/>
    </source>
</evidence>
<dbReference type="GO" id="GO:0006811">
    <property type="term" value="P:monoatomic ion transport"/>
    <property type="evidence" value="ECO:0007669"/>
    <property type="project" value="UniProtKB-KW"/>
</dbReference>
<protein>
    <recommendedName>
        <fullName evidence="10">FAD-binding FR-type domain-containing protein</fullName>
    </recommendedName>
</protein>
<dbReference type="AlphaFoldDB" id="A0AAV9G6D1"/>
<reference evidence="11" key="2">
    <citation type="submission" date="2023-05" db="EMBL/GenBank/DDBJ databases">
        <authorList>
            <consortium name="Lawrence Berkeley National Laboratory"/>
            <person name="Steindorff A."/>
            <person name="Hensen N."/>
            <person name="Bonometti L."/>
            <person name="Westerberg I."/>
            <person name="Brannstrom I.O."/>
            <person name="Guillou S."/>
            <person name="Cros-Aarteil S."/>
            <person name="Calhoun S."/>
            <person name="Haridas S."/>
            <person name="Kuo A."/>
            <person name="Mondo S."/>
            <person name="Pangilinan J."/>
            <person name="Riley R."/>
            <person name="Labutti K."/>
            <person name="Andreopoulos B."/>
            <person name="Lipzen A."/>
            <person name="Chen C."/>
            <person name="Yanf M."/>
            <person name="Daum C."/>
            <person name="Ng V."/>
            <person name="Clum A."/>
            <person name="Ohm R."/>
            <person name="Martin F."/>
            <person name="Silar P."/>
            <person name="Natvig D."/>
            <person name="Lalanne C."/>
            <person name="Gautier V."/>
            <person name="Ament-Velasquez S.L."/>
            <person name="Kruys A."/>
            <person name="Hutchinson M.I."/>
            <person name="Powell A.J."/>
            <person name="Barry K."/>
            <person name="Miller A.N."/>
            <person name="Grigoriev I.V."/>
            <person name="Debuchy R."/>
            <person name="Gladieux P."/>
            <person name="Thoren M.H."/>
            <person name="Johannesson H."/>
        </authorList>
    </citation>
    <scope>NUCLEOTIDE SEQUENCE</scope>
    <source>
        <strain evidence="11">PSN243</strain>
    </source>
</reference>
<feature type="transmembrane region" description="Helical" evidence="9">
    <location>
        <begin position="182"/>
        <end position="205"/>
    </location>
</feature>
<evidence type="ECO:0000256" key="6">
    <source>
        <dbReference type="ARBA" id="ARBA00023065"/>
    </source>
</evidence>
<dbReference type="Pfam" id="PF01794">
    <property type="entry name" value="Ferric_reduct"/>
    <property type="match status" value="1"/>
</dbReference>
<reference evidence="11" key="1">
    <citation type="journal article" date="2023" name="Mol. Phylogenet. Evol.">
        <title>Genome-scale phylogeny and comparative genomics of the fungal order Sordariales.</title>
        <authorList>
            <person name="Hensen N."/>
            <person name="Bonometti L."/>
            <person name="Westerberg I."/>
            <person name="Brannstrom I.O."/>
            <person name="Guillou S."/>
            <person name="Cros-Aarteil S."/>
            <person name="Calhoun S."/>
            <person name="Haridas S."/>
            <person name="Kuo A."/>
            <person name="Mondo S."/>
            <person name="Pangilinan J."/>
            <person name="Riley R."/>
            <person name="LaButti K."/>
            <person name="Andreopoulos B."/>
            <person name="Lipzen A."/>
            <person name="Chen C."/>
            <person name="Yan M."/>
            <person name="Daum C."/>
            <person name="Ng V."/>
            <person name="Clum A."/>
            <person name="Steindorff A."/>
            <person name="Ohm R.A."/>
            <person name="Martin F."/>
            <person name="Silar P."/>
            <person name="Natvig D.O."/>
            <person name="Lalanne C."/>
            <person name="Gautier V."/>
            <person name="Ament-Velasquez S.L."/>
            <person name="Kruys A."/>
            <person name="Hutchinson M.I."/>
            <person name="Powell A.J."/>
            <person name="Barry K."/>
            <person name="Miller A.N."/>
            <person name="Grigoriev I.V."/>
            <person name="Debuchy R."/>
            <person name="Gladieux P."/>
            <person name="Hiltunen Thoren M."/>
            <person name="Johannesson H."/>
        </authorList>
    </citation>
    <scope>NUCLEOTIDE SEQUENCE</scope>
    <source>
        <strain evidence="11">PSN243</strain>
    </source>
</reference>
<dbReference type="EMBL" id="MU866000">
    <property type="protein sequence ID" value="KAK4443071.1"/>
    <property type="molecule type" value="Genomic_DNA"/>
</dbReference>
<feature type="transmembrane region" description="Helical" evidence="9">
    <location>
        <begin position="110"/>
        <end position="128"/>
    </location>
</feature>
<dbReference type="InterPro" id="IPR050369">
    <property type="entry name" value="RBOH/FRE"/>
</dbReference>
<keyword evidence="5" id="KW-0560">Oxidoreductase</keyword>
<keyword evidence="12" id="KW-1185">Reference proteome</keyword>
<evidence type="ECO:0000313" key="12">
    <source>
        <dbReference type="Proteomes" id="UP001321760"/>
    </source>
</evidence>
<dbReference type="GO" id="GO:0016175">
    <property type="term" value="F:superoxide-generating NAD(P)H oxidase activity"/>
    <property type="evidence" value="ECO:0007669"/>
    <property type="project" value="TreeGrafter"/>
</dbReference>
<feature type="compositionally biased region" description="Polar residues" evidence="8">
    <location>
        <begin position="547"/>
        <end position="565"/>
    </location>
</feature>
<evidence type="ECO:0000256" key="4">
    <source>
        <dbReference type="ARBA" id="ARBA00022989"/>
    </source>
</evidence>
<dbReference type="InterPro" id="IPR039261">
    <property type="entry name" value="FNR_nucleotide-bd"/>
</dbReference>
<feature type="transmembrane region" description="Helical" evidence="9">
    <location>
        <begin position="20"/>
        <end position="40"/>
    </location>
</feature>
<feature type="transmembrane region" description="Helical" evidence="9">
    <location>
        <begin position="75"/>
        <end position="98"/>
    </location>
</feature>
<dbReference type="InterPro" id="IPR013130">
    <property type="entry name" value="Fe3_Rdtase_TM_dom"/>
</dbReference>
<dbReference type="SFLD" id="SFLDG01168">
    <property type="entry name" value="Ferric_reductase_subgroup_(FRE"/>
    <property type="match status" value="1"/>
</dbReference>
<dbReference type="CDD" id="cd06186">
    <property type="entry name" value="NOX_Duox_like_FAD_NADP"/>
    <property type="match status" value="1"/>
</dbReference>
<dbReference type="InterPro" id="IPR017927">
    <property type="entry name" value="FAD-bd_FR_type"/>
</dbReference>
<comment type="caution">
    <text evidence="11">The sequence shown here is derived from an EMBL/GenBank/DDBJ whole genome shotgun (WGS) entry which is preliminary data.</text>
</comment>
<evidence type="ECO:0000256" key="7">
    <source>
        <dbReference type="ARBA" id="ARBA00023136"/>
    </source>
</evidence>
<feature type="transmembrane region" description="Helical" evidence="9">
    <location>
        <begin position="212"/>
        <end position="231"/>
    </location>
</feature>
<evidence type="ECO:0000259" key="10">
    <source>
        <dbReference type="PROSITE" id="PS51384"/>
    </source>
</evidence>
<keyword evidence="4 9" id="KW-1133">Transmembrane helix</keyword>
<dbReference type="Proteomes" id="UP001321760">
    <property type="component" value="Unassembled WGS sequence"/>
</dbReference>
<dbReference type="Pfam" id="PF08030">
    <property type="entry name" value="NAD_binding_6"/>
    <property type="match status" value="1"/>
</dbReference>
<keyword evidence="7 9" id="KW-0472">Membrane</keyword>
<comment type="subcellular location">
    <subcellularLocation>
        <location evidence="1">Membrane</location>
        <topology evidence="1">Multi-pass membrane protein</topology>
    </subcellularLocation>
</comment>
<evidence type="ECO:0000256" key="3">
    <source>
        <dbReference type="ARBA" id="ARBA00022982"/>
    </source>
</evidence>
<dbReference type="GO" id="GO:0005886">
    <property type="term" value="C:plasma membrane"/>
    <property type="evidence" value="ECO:0007669"/>
    <property type="project" value="TreeGrafter"/>
</dbReference>
<feature type="region of interest" description="Disordered" evidence="8">
    <location>
        <begin position="527"/>
        <end position="567"/>
    </location>
</feature>
<evidence type="ECO:0000256" key="9">
    <source>
        <dbReference type="SAM" id="Phobius"/>
    </source>
</evidence>
<dbReference type="InterPro" id="IPR013121">
    <property type="entry name" value="Fe_red_NAD-bd_6"/>
</dbReference>
<dbReference type="PROSITE" id="PS51384">
    <property type="entry name" value="FAD_FR"/>
    <property type="match status" value="1"/>
</dbReference>
<dbReference type="PANTHER" id="PTHR11972:SF69">
    <property type="entry name" value="FERRIC REDUCTION OXIDASE 6-RELATED"/>
    <property type="match status" value="1"/>
</dbReference>
<accession>A0AAV9G6D1</accession>
<dbReference type="SUPFAM" id="SSF52343">
    <property type="entry name" value="Ferredoxin reductase-like, C-terminal NADP-linked domain"/>
    <property type="match status" value="1"/>
</dbReference>
<dbReference type="Pfam" id="PF08022">
    <property type="entry name" value="FAD_binding_8"/>
    <property type="match status" value="1"/>
</dbReference>
<dbReference type="SFLD" id="SFLDS00052">
    <property type="entry name" value="Ferric_Reductase_Domain"/>
    <property type="match status" value="1"/>
</dbReference>